<comment type="caution">
    <text evidence="3">The sequence shown here is derived from an EMBL/GenBank/DDBJ whole genome shotgun (WGS) entry which is preliminary data.</text>
</comment>
<dbReference type="SUPFAM" id="SSF57567">
    <property type="entry name" value="Serine protease inhibitors"/>
    <property type="match status" value="1"/>
</dbReference>
<dbReference type="InterPro" id="IPR036084">
    <property type="entry name" value="Ser_inhib-like_sf"/>
</dbReference>
<keyword evidence="4" id="KW-1185">Reference proteome</keyword>
<evidence type="ECO:0000259" key="2">
    <source>
        <dbReference type="Pfam" id="PF01826"/>
    </source>
</evidence>
<feature type="transmembrane region" description="Helical" evidence="1">
    <location>
        <begin position="22"/>
        <end position="43"/>
    </location>
</feature>
<dbReference type="EMBL" id="JARPUR010000003">
    <property type="protein sequence ID" value="KAK4879633.1"/>
    <property type="molecule type" value="Genomic_DNA"/>
</dbReference>
<dbReference type="CDD" id="cd19941">
    <property type="entry name" value="TIL"/>
    <property type="match status" value="1"/>
</dbReference>
<dbReference type="AlphaFoldDB" id="A0AAN7QIJ7"/>
<keyword evidence="1" id="KW-0812">Transmembrane</keyword>
<keyword evidence="1" id="KW-1133">Transmembrane helix</keyword>
<evidence type="ECO:0000256" key="1">
    <source>
        <dbReference type="SAM" id="Phobius"/>
    </source>
</evidence>
<dbReference type="Pfam" id="PF01826">
    <property type="entry name" value="TIL"/>
    <property type="match status" value="1"/>
</dbReference>
<accession>A0AAN7QIJ7</accession>
<feature type="domain" description="TIL" evidence="2">
    <location>
        <begin position="119"/>
        <end position="172"/>
    </location>
</feature>
<gene>
    <name evidence="3" type="ORF">RN001_007779</name>
</gene>
<feature type="transmembrane region" description="Helical" evidence="1">
    <location>
        <begin position="94"/>
        <end position="115"/>
    </location>
</feature>
<dbReference type="Proteomes" id="UP001353858">
    <property type="component" value="Unassembled WGS sequence"/>
</dbReference>
<dbReference type="Gene3D" id="2.10.25.10">
    <property type="entry name" value="Laminin"/>
    <property type="match status" value="1"/>
</dbReference>
<keyword evidence="1" id="KW-0472">Membrane</keyword>
<reference evidence="4" key="1">
    <citation type="submission" date="2023-01" db="EMBL/GenBank/DDBJ databases">
        <title>Key to firefly adult light organ development and bioluminescence: homeobox transcription factors regulate luciferase expression and transportation to peroxisome.</title>
        <authorList>
            <person name="Fu X."/>
        </authorList>
    </citation>
    <scope>NUCLEOTIDE SEQUENCE [LARGE SCALE GENOMIC DNA]</scope>
</reference>
<name>A0AAN7QIJ7_9COLE</name>
<dbReference type="InterPro" id="IPR002919">
    <property type="entry name" value="TIL_dom"/>
</dbReference>
<proteinExistence type="predicted"/>
<sequence length="179" mass="20888">MPPCGRKFFNVQSYIVRKVRRVIIMSSVFFILCITLSFMQGLANSECGKHQTYVYTYRCEPSCEHPKPFGFCTITPRYKFFNVQSYIVRKVRRVIIMSSVFFILCITLSFMQGLVNSECGKHQTYVYTIKCEPSCENPKPFEICTISPTYKCLCNPGFYRKNVHECVHLNECPVEHSHQ</sequence>
<organism evidence="3 4">
    <name type="scientific">Aquatica leii</name>
    <dbReference type="NCBI Taxonomy" id="1421715"/>
    <lineage>
        <taxon>Eukaryota</taxon>
        <taxon>Metazoa</taxon>
        <taxon>Ecdysozoa</taxon>
        <taxon>Arthropoda</taxon>
        <taxon>Hexapoda</taxon>
        <taxon>Insecta</taxon>
        <taxon>Pterygota</taxon>
        <taxon>Neoptera</taxon>
        <taxon>Endopterygota</taxon>
        <taxon>Coleoptera</taxon>
        <taxon>Polyphaga</taxon>
        <taxon>Elateriformia</taxon>
        <taxon>Elateroidea</taxon>
        <taxon>Lampyridae</taxon>
        <taxon>Luciolinae</taxon>
        <taxon>Aquatica</taxon>
    </lineage>
</organism>
<protein>
    <recommendedName>
        <fullName evidence="2">TIL domain-containing protein</fullName>
    </recommendedName>
</protein>
<evidence type="ECO:0000313" key="4">
    <source>
        <dbReference type="Proteomes" id="UP001353858"/>
    </source>
</evidence>
<evidence type="ECO:0000313" key="3">
    <source>
        <dbReference type="EMBL" id="KAK4879633.1"/>
    </source>
</evidence>